<keyword evidence="3" id="KW-1185">Reference proteome</keyword>
<dbReference type="Proteomes" id="UP000663505">
    <property type="component" value="Chromosome"/>
</dbReference>
<dbReference type="KEGG" id="afx:JZ786_04470"/>
<dbReference type="Pfam" id="PF12146">
    <property type="entry name" value="Hydrolase_4"/>
    <property type="match status" value="1"/>
</dbReference>
<dbReference type="EMBL" id="CP071182">
    <property type="protein sequence ID" value="QSO48256.1"/>
    <property type="molecule type" value="Genomic_DNA"/>
</dbReference>
<keyword evidence="2" id="KW-0378">Hydrolase</keyword>
<name>A0A9X7Z8I7_9BACL</name>
<dbReference type="InterPro" id="IPR029058">
    <property type="entry name" value="AB_hydrolase_fold"/>
</dbReference>
<gene>
    <name evidence="2" type="ORF">JZ786_04470</name>
</gene>
<evidence type="ECO:0000313" key="3">
    <source>
        <dbReference type="Proteomes" id="UP000663505"/>
    </source>
</evidence>
<dbReference type="InterPro" id="IPR022742">
    <property type="entry name" value="Hydrolase_4"/>
</dbReference>
<evidence type="ECO:0000313" key="2">
    <source>
        <dbReference type="EMBL" id="QSO48256.1"/>
    </source>
</evidence>
<dbReference type="SUPFAM" id="SSF53474">
    <property type="entry name" value="alpha/beta-Hydrolases"/>
    <property type="match status" value="1"/>
</dbReference>
<evidence type="ECO:0000259" key="1">
    <source>
        <dbReference type="Pfam" id="PF12146"/>
    </source>
</evidence>
<accession>A0A9X7Z8I7</accession>
<protein>
    <submittedName>
        <fullName evidence="2">Alpha/beta hydrolase</fullName>
    </submittedName>
</protein>
<organism evidence="2 3">
    <name type="scientific">Alicyclobacillus mengziensis</name>
    <dbReference type="NCBI Taxonomy" id="2931921"/>
    <lineage>
        <taxon>Bacteria</taxon>
        <taxon>Bacillati</taxon>
        <taxon>Bacillota</taxon>
        <taxon>Bacilli</taxon>
        <taxon>Bacillales</taxon>
        <taxon>Alicyclobacillaceae</taxon>
        <taxon>Alicyclobacillus</taxon>
    </lineage>
</organism>
<proteinExistence type="predicted"/>
<dbReference type="GO" id="GO:0016787">
    <property type="term" value="F:hydrolase activity"/>
    <property type="evidence" value="ECO:0007669"/>
    <property type="project" value="UniProtKB-KW"/>
</dbReference>
<dbReference type="AlphaFoldDB" id="A0A9X7Z8I7"/>
<reference evidence="2 3" key="1">
    <citation type="submission" date="2021-02" db="EMBL/GenBank/DDBJ databases">
        <title>Alicyclobacillus curvatus sp. nov. and Alicyclobacillus mengziensis sp. nov., two acidophilic bacteria isolated from acid mine drainage.</title>
        <authorList>
            <person name="Huang Y."/>
        </authorList>
    </citation>
    <scope>NUCLEOTIDE SEQUENCE [LARGE SCALE GENOMIC DNA]</scope>
    <source>
        <strain evidence="2 3">S30H14</strain>
    </source>
</reference>
<feature type="domain" description="Serine aminopeptidase S33" evidence="1">
    <location>
        <begin position="21"/>
        <end position="86"/>
    </location>
</feature>
<sequence>MFNNRFRNNLRSVGSSPFYNVLQFQKVVRHAKKVIPHLHVPVCITHGAEDEIVDPKSSWWIYRTISSEHKELHLLPGSRHLVCHDNEVNLLIQTVTGFLNKYK</sequence>
<dbReference type="Gene3D" id="3.40.50.1820">
    <property type="entry name" value="alpha/beta hydrolase"/>
    <property type="match status" value="1"/>
</dbReference>